<feature type="non-terminal residue" evidence="1">
    <location>
        <position position="211"/>
    </location>
</feature>
<name>A0A146KBE6_9EUKA</name>
<proteinExistence type="predicted"/>
<dbReference type="EMBL" id="GDID01003770">
    <property type="protein sequence ID" value="JAP92836.1"/>
    <property type="molecule type" value="Transcribed_RNA"/>
</dbReference>
<sequence length="211" mass="25253">VRHGQLLINQNKIGKLPNFIIKHQKFQELFQKQQYKAIQRGDSWVAKFDRDTEIKFQSINEKLKITFVQSKKAFEYIPTEILNDQIPSELKNQFNHFLEKSSQIIYFKEKNSYTELKTSNYTINLTTNKLHLRDDQSVCFINEQSKRLQQIKDVVQVVEQRQFILAFQIQNEDSIENVVELQKIDLRFKIKDNKLFSQEFDHYYIATIQKG</sequence>
<reference evidence="1" key="1">
    <citation type="submission" date="2015-07" db="EMBL/GenBank/DDBJ databases">
        <title>Adaptation to a free-living lifestyle via gene acquisitions in the diplomonad Trepomonas sp. PC1.</title>
        <authorList>
            <person name="Xu F."/>
            <person name="Jerlstrom-Hultqvist J."/>
            <person name="Kolisko M."/>
            <person name="Simpson A.G.B."/>
            <person name="Roger A.J."/>
            <person name="Svard S.G."/>
            <person name="Andersson J.O."/>
        </authorList>
    </citation>
    <scope>NUCLEOTIDE SEQUENCE</scope>
    <source>
        <strain evidence="1">PC1</strain>
    </source>
</reference>
<protein>
    <submittedName>
        <fullName evidence="1">Uncharacterized protein</fullName>
    </submittedName>
</protein>
<accession>A0A146KBE6</accession>
<dbReference type="AlphaFoldDB" id="A0A146KBE6"/>
<evidence type="ECO:0000313" key="1">
    <source>
        <dbReference type="EMBL" id="JAP92836.1"/>
    </source>
</evidence>
<feature type="non-terminal residue" evidence="1">
    <location>
        <position position="1"/>
    </location>
</feature>
<gene>
    <name evidence="1" type="ORF">TPC1_15093</name>
</gene>
<organism evidence="1">
    <name type="scientific">Trepomonas sp. PC1</name>
    <dbReference type="NCBI Taxonomy" id="1076344"/>
    <lineage>
        <taxon>Eukaryota</taxon>
        <taxon>Metamonada</taxon>
        <taxon>Diplomonadida</taxon>
        <taxon>Hexamitidae</taxon>
        <taxon>Hexamitinae</taxon>
        <taxon>Trepomonas</taxon>
    </lineage>
</organism>